<proteinExistence type="inferred from homology"/>
<evidence type="ECO:0000256" key="3">
    <source>
        <dbReference type="ARBA" id="ARBA00022741"/>
    </source>
</evidence>
<evidence type="ECO:0000256" key="1">
    <source>
        <dbReference type="ARBA" id="ARBA00008226"/>
    </source>
</evidence>
<dbReference type="Pfam" id="PF03129">
    <property type="entry name" value="HGTP_anticodon"/>
    <property type="match status" value="1"/>
</dbReference>
<name>A0AAD3HPI6_9CHLO</name>
<keyword evidence="5" id="KW-0648">Protein biosynthesis</keyword>
<dbReference type="SUPFAM" id="SSF52954">
    <property type="entry name" value="Class II aaRS ABD-related"/>
    <property type="match status" value="1"/>
</dbReference>
<keyword evidence="2" id="KW-0436">Ligase</keyword>
<sequence length="143" mass="15730">QVRERAAAQGRPVRAIETEVLVGSIGPGLQVRRMQLAAQLWAAGIRAEFGYKPAPKMADNLGYCHEQGVPFMVLFGEDEISRGVVKIKDMDAHREDEVGVEQLVPQLQARLAARTERLAAQEREEREREGKAAEAPAEEGAQA</sequence>
<evidence type="ECO:0000256" key="6">
    <source>
        <dbReference type="SAM" id="MobiDB-lite"/>
    </source>
</evidence>
<dbReference type="InterPro" id="IPR036621">
    <property type="entry name" value="Anticodon-bd_dom_sf"/>
</dbReference>
<evidence type="ECO:0000313" key="8">
    <source>
        <dbReference type="EMBL" id="GFR48348.1"/>
    </source>
</evidence>
<dbReference type="GO" id="GO:0006427">
    <property type="term" value="P:histidyl-tRNA aminoacylation"/>
    <property type="evidence" value="ECO:0007669"/>
    <property type="project" value="TreeGrafter"/>
</dbReference>
<organism evidence="8 9">
    <name type="scientific">Astrephomene gubernaculifera</name>
    <dbReference type="NCBI Taxonomy" id="47775"/>
    <lineage>
        <taxon>Eukaryota</taxon>
        <taxon>Viridiplantae</taxon>
        <taxon>Chlorophyta</taxon>
        <taxon>core chlorophytes</taxon>
        <taxon>Chlorophyceae</taxon>
        <taxon>CS clade</taxon>
        <taxon>Chlamydomonadales</taxon>
        <taxon>Astrephomenaceae</taxon>
        <taxon>Astrephomene</taxon>
    </lineage>
</organism>
<dbReference type="EMBL" id="BMAR01000023">
    <property type="protein sequence ID" value="GFR48348.1"/>
    <property type="molecule type" value="Genomic_DNA"/>
</dbReference>
<keyword evidence="4" id="KW-0067">ATP-binding</keyword>
<dbReference type="GO" id="GO:0005829">
    <property type="term" value="C:cytosol"/>
    <property type="evidence" value="ECO:0007669"/>
    <property type="project" value="TreeGrafter"/>
</dbReference>
<comment type="caution">
    <text evidence="8">The sequence shown here is derived from an EMBL/GenBank/DDBJ whole genome shotgun (WGS) entry which is preliminary data.</text>
</comment>
<dbReference type="CDD" id="cd00859">
    <property type="entry name" value="HisRS_anticodon"/>
    <property type="match status" value="1"/>
</dbReference>
<feature type="compositionally biased region" description="Low complexity" evidence="6">
    <location>
        <begin position="133"/>
        <end position="143"/>
    </location>
</feature>
<accession>A0AAD3HPI6</accession>
<feature type="domain" description="Anticodon-binding" evidence="7">
    <location>
        <begin position="20"/>
        <end position="109"/>
    </location>
</feature>
<dbReference type="GO" id="GO:0005524">
    <property type="term" value="F:ATP binding"/>
    <property type="evidence" value="ECO:0007669"/>
    <property type="project" value="UniProtKB-KW"/>
</dbReference>
<evidence type="ECO:0000259" key="7">
    <source>
        <dbReference type="Pfam" id="PF03129"/>
    </source>
</evidence>
<keyword evidence="3" id="KW-0547">Nucleotide-binding</keyword>
<comment type="similarity">
    <text evidence="1">Belongs to the class-II aminoacyl-tRNA synthetase family.</text>
</comment>
<evidence type="ECO:0000256" key="5">
    <source>
        <dbReference type="ARBA" id="ARBA00022917"/>
    </source>
</evidence>
<dbReference type="AlphaFoldDB" id="A0AAD3HPI6"/>
<evidence type="ECO:0000256" key="2">
    <source>
        <dbReference type="ARBA" id="ARBA00022598"/>
    </source>
</evidence>
<feature type="region of interest" description="Disordered" evidence="6">
    <location>
        <begin position="116"/>
        <end position="143"/>
    </location>
</feature>
<reference evidence="8 9" key="1">
    <citation type="journal article" date="2021" name="Sci. Rep.">
        <title>Genome sequencing of the multicellular alga Astrephomene provides insights into convergent evolution of germ-soma differentiation.</title>
        <authorList>
            <person name="Yamashita S."/>
            <person name="Yamamoto K."/>
            <person name="Matsuzaki R."/>
            <person name="Suzuki S."/>
            <person name="Yamaguchi H."/>
            <person name="Hirooka S."/>
            <person name="Minakuchi Y."/>
            <person name="Miyagishima S."/>
            <person name="Kawachi M."/>
            <person name="Toyoda A."/>
            <person name="Nozaki H."/>
        </authorList>
    </citation>
    <scope>NUCLEOTIDE SEQUENCE [LARGE SCALE GENOMIC DNA]</scope>
    <source>
        <strain evidence="8 9">NIES-4017</strain>
    </source>
</reference>
<feature type="non-terminal residue" evidence="8">
    <location>
        <position position="143"/>
    </location>
</feature>
<dbReference type="Gene3D" id="3.40.50.800">
    <property type="entry name" value="Anticodon-binding domain"/>
    <property type="match status" value="1"/>
</dbReference>
<dbReference type="Proteomes" id="UP001054857">
    <property type="component" value="Unassembled WGS sequence"/>
</dbReference>
<dbReference type="GO" id="GO:0032543">
    <property type="term" value="P:mitochondrial translation"/>
    <property type="evidence" value="ECO:0007669"/>
    <property type="project" value="TreeGrafter"/>
</dbReference>
<keyword evidence="9" id="KW-1185">Reference proteome</keyword>
<gene>
    <name evidence="8" type="ORF">Agub_g10235</name>
</gene>
<dbReference type="FunFam" id="3.40.50.800:FF:000008">
    <property type="entry name" value="histidine--tRNA ligase, cytoplasmic isoform X1"/>
    <property type="match status" value="1"/>
</dbReference>
<dbReference type="GO" id="GO:0003723">
    <property type="term" value="F:RNA binding"/>
    <property type="evidence" value="ECO:0007669"/>
    <property type="project" value="TreeGrafter"/>
</dbReference>
<dbReference type="PANTHER" id="PTHR11476:SF7">
    <property type="entry name" value="HISTIDINE--TRNA LIGASE"/>
    <property type="match status" value="1"/>
</dbReference>
<dbReference type="GO" id="GO:0004821">
    <property type="term" value="F:histidine-tRNA ligase activity"/>
    <property type="evidence" value="ECO:0007669"/>
    <property type="project" value="TreeGrafter"/>
</dbReference>
<dbReference type="InterPro" id="IPR004154">
    <property type="entry name" value="Anticodon-bd"/>
</dbReference>
<evidence type="ECO:0000256" key="4">
    <source>
        <dbReference type="ARBA" id="ARBA00022840"/>
    </source>
</evidence>
<feature type="compositionally biased region" description="Basic and acidic residues" evidence="6">
    <location>
        <begin position="116"/>
        <end position="132"/>
    </location>
</feature>
<dbReference type="InterPro" id="IPR033656">
    <property type="entry name" value="HisRS_anticodon"/>
</dbReference>
<evidence type="ECO:0000313" key="9">
    <source>
        <dbReference type="Proteomes" id="UP001054857"/>
    </source>
</evidence>
<dbReference type="GO" id="GO:0005739">
    <property type="term" value="C:mitochondrion"/>
    <property type="evidence" value="ECO:0007669"/>
    <property type="project" value="TreeGrafter"/>
</dbReference>
<dbReference type="PANTHER" id="PTHR11476">
    <property type="entry name" value="HISTIDYL-TRNA SYNTHETASE"/>
    <property type="match status" value="1"/>
</dbReference>
<protein>
    <recommendedName>
        <fullName evidence="7">Anticodon-binding domain-containing protein</fullName>
    </recommendedName>
</protein>